<sequence length="327" mass="35029">MKLDSAVAQVLGINPDHAIVSSSGGGGCSSASTAKITVRGGNDHGADQLYFLKTAKGPDAEIMFRGEHASLTAIHDQVPTLCPNSYGWGRFESSSSTYFLVTDHLNLGARSPVSGETLAAKLAKLHSTPAPIPKGYSKAMFGFPEITCCGDTPQTNNFSESWADFYANHRLRSIRTRSEKSNGSDAELSNLIEITAAHVVPRLLGDGHLGGSSGIVPVVVHGDLWSGNAGTGSLGLDGPVEQVVYDPSAVYGHNEYELGIMKMFGGFGGQFLKEYHELCPKTAPVEEYSDRVALYELYHHLNHHVCVPKPRSLILSPKSPAKPHVLF</sequence>
<evidence type="ECO:0000256" key="1">
    <source>
        <dbReference type="ARBA" id="ARBA00011961"/>
    </source>
</evidence>
<dbReference type="SUPFAM" id="SSF56112">
    <property type="entry name" value="Protein kinase-like (PK-like)"/>
    <property type="match status" value="1"/>
</dbReference>
<gene>
    <name evidence="3" type="ORF">BT63DRAFT_25670</name>
</gene>
<dbReference type="OrthoDB" id="5772781at2759"/>
<evidence type="ECO:0000256" key="2">
    <source>
        <dbReference type="ARBA" id="ARBA00048655"/>
    </source>
</evidence>
<dbReference type="EMBL" id="MU004230">
    <property type="protein sequence ID" value="KAF2674983.1"/>
    <property type="molecule type" value="Genomic_DNA"/>
</dbReference>
<dbReference type="PANTHER" id="PTHR12149">
    <property type="entry name" value="FRUCTOSAMINE 3 KINASE-RELATED PROTEIN"/>
    <property type="match status" value="1"/>
</dbReference>
<keyword evidence="4" id="KW-1185">Reference proteome</keyword>
<dbReference type="GO" id="GO:0102193">
    <property type="term" value="F:protein-ribulosamine 3-kinase activity"/>
    <property type="evidence" value="ECO:0007669"/>
    <property type="project" value="UniProtKB-EC"/>
</dbReference>
<organism evidence="3 4">
    <name type="scientific">Microthyrium microscopicum</name>
    <dbReference type="NCBI Taxonomy" id="703497"/>
    <lineage>
        <taxon>Eukaryota</taxon>
        <taxon>Fungi</taxon>
        <taxon>Dikarya</taxon>
        <taxon>Ascomycota</taxon>
        <taxon>Pezizomycotina</taxon>
        <taxon>Dothideomycetes</taxon>
        <taxon>Dothideomycetes incertae sedis</taxon>
        <taxon>Microthyriales</taxon>
        <taxon>Microthyriaceae</taxon>
        <taxon>Microthyrium</taxon>
    </lineage>
</organism>
<keyword evidence="3" id="KW-0808">Transferase</keyword>
<dbReference type="EC" id="2.7.1.172" evidence="1"/>
<dbReference type="Pfam" id="PF03881">
    <property type="entry name" value="Fructosamin_kin"/>
    <property type="match status" value="1"/>
</dbReference>
<dbReference type="AlphaFoldDB" id="A0A6A6UU28"/>
<dbReference type="Gene3D" id="3.90.1200.10">
    <property type="match status" value="1"/>
</dbReference>
<dbReference type="InterPro" id="IPR016477">
    <property type="entry name" value="Fructo-/Ketosamine-3-kinase"/>
</dbReference>
<accession>A0A6A6UU28</accession>
<name>A0A6A6UU28_9PEZI</name>
<proteinExistence type="predicted"/>
<protein>
    <recommendedName>
        <fullName evidence="1">protein-ribulosamine 3-kinase</fullName>
        <ecNumber evidence="1">2.7.1.172</ecNumber>
    </recommendedName>
</protein>
<keyword evidence="3" id="KW-0418">Kinase</keyword>
<dbReference type="InterPro" id="IPR011009">
    <property type="entry name" value="Kinase-like_dom_sf"/>
</dbReference>
<dbReference type="PANTHER" id="PTHR12149:SF8">
    <property type="entry name" value="PROTEIN-RIBULOSAMINE 3-KINASE"/>
    <property type="match status" value="1"/>
</dbReference>
<reference evidence="3" key="1">
    <citation type="journal article" date="2020" name="Stud. Mycol.">
        <title>101 Dothideomycetes genomes: a test case for predicting lifestyles and emergence of pathogens.</title>
        <authorList>
            <person name="Haridas S."/>
            <person name="Albert R."/>
            <person name="Binder M."/>
            <person name="Bloem J."/>
            <person name="Labutti K."/>
            <person name="Salamov A."/>
            <person name="Andreopoulos B."/>
            <person name="Baker S."/>
            <person name="Barry K."/>
            <person name="Bills G."/>
            <person name="Bluhm B."/>
            <person name="Cannon C."/>
            <person name="Castanera R."/>
            <person name="Culley D."/>
            <person name="Daum C."/>
            <person name="Ezra D."/>
            <person name="Gonzalez J."/>
            <person name="Henrissat B."/>
            <person name="Kuo A."/>
            <person name="Liang C."/>
            <person name="Lipzen A."/>
            <person name="Lutzoni F."/>
            <person name="Magnuson J."/>
            <person name="Mondo S."/>
            <person name="Nolan M."/>
            <person name="Ohm R."/>
            <person name="Pangilinan J."/>
            <person name="Park H.-J."/>
            <person name="Ramirez L."/>
            <person name="Alfaro M."/>
            <person name="Sun H."/>
            <person name="Tritt A."/>
            <person name="Yoshinaga Y."/>
            <person name="Zwiers L.-H."/>
            <person name="Turgeon B."/>
            <person name="Goodwin S."/>
            <person name="Spatafora J."/>
            <person name="Crous P."/>
            <person name="Grigoriev I."/>
        </authorList>
    </citation>
    <scope>NUCLEOTIDE SEQUENCE</scope>
    <source>
        <strain evidence="3">CBS 115976</strain>
    </source>
</reference>
<dbReference type="GO" id="GO:0016301">
    <property type="term" value="F:kinase activity"/>
    <property type="evidence" value="ECO:0007669"/>
    <property type="project" value="UniProtKB-KW"/>
</dbReference>
<dbReference type="FunFam" id="3.90.1200.10:FF:000018">
    <property type="entry name" value="Fructosamine-3-kinase, putative"/>
    <property type="match status" value="1"/>
</dbReference>
<evidence type="ECO:0000313" key="3">
    <source>
        <dbReference type="EMBL" id="KAF2674983.1"/>
    </source>
</evidence>
<dbReference type="Proteomes" id="UP000799302">
    <property type="component" value="Unassembled WGS sequence"/>
</dbReference>
<comment type="catalytic activity">
    <reaction evidence="2">
        <text>N(6)-D-ribulosyl-L-lysyl-[protein] + ATP = N(6)-(3-O-phospho-D-ribulosyl)-L-lysyl-[protein] + ADP + H(+)</text>
        <dbReference type="Rhea" id="RHEA:48432"/>
        <dbReference type="Rhea" id="RHEA-COMP:12103"/>
        <dbReference type="Rhea" id="RHEA-COMP:12104"/>
        <dbReference type="ChEBI" id="CHEBI:15378"/>
        <dbReference type="ChEBI" id="CHEBI:30616"/>
        <dbReference type="ChEBI" id="CHEBI:90418"/>
        <dbReference type="ChEBI" id="CHEBI:90420"/>
        <dbReference type="ChEBI" id="CHEBI:456216"/>
        <dbReference type="EC" id="2.7.1.172"/>
    </reaction>
    <physiologicalReaction direction="left-to-right" evidence="2">
        <dbReference type="Rhea" id="RHEA:48433"/>
    </physiologicalReaction>
</comment>
<evidence type="ECO:0000313" key="4">
    <source>
        <dbReference type="Proteomes" id="UP000799302"/>
    </source>
</evidence>
<dbReference type="PROSITE" id="PS51257">
    <property type="entry name" value="PROKAR_LIPOPROTEIN"/>
    <property type="match status" value="1"/>
</dbReference>